<dbReference type="InterPro" id="IPR011009">
    <property type="entry name" value="Kinase-like_dom_sf"/>
</dbReference>
<organism evidence="1">
    <name type="scientific">uncultured Chloroflexota bacterium</name>
    <dbReference type="NCBI Taxonomy" id="166587"/>
    <lineage>
        <taxon>Bacteria</taxon>
        <taxon>Bacillati</taxon>
        <taxon>Chloroflexota</taxon>
        <taxon>environmental samples</taxon>
    </lineage>
</organism>
<name>A0A6J4KGN5_9CHLR</name>
<evidence type="ECO:0000313" key="1">
    <source>
        <dbReference type="EMBL" id="CAA9305256.1"/>
    </source>
</evidence>
<sequence length="350" mass="38644">MGAHPGPLDHLRGVSPSPAERRAAELLGGQDEFIRRRRSHGAEGETFLRTLGAMVEQCEARWGIRVVRTPWKLSRSFVAEAERADGTPCVLKLDARAEEIEALRVFDGRGSARVLDLDAERRWLLLERLTPGTTLASLADDDEATRIGARVMRRLWRPVPAGHTLETLEERGRAFERQRPVFGGGTGPFPEHLVVAAERVFAELPVGVEPMVLHGDAHHYNILHDTIREGCGRDEWLTIDPHGVAGDPGYEVGCFIYNPNGNGPIPGDALSPLKAPDPKARVARRVAILAEELGWERERVRLWCLAQSVLSGWWHAEDGDASDEEVAKMGCLAVAQLLYDMAPSLAHALR</sequence>
<dbReference type="EMBL" id="CADCTC010000313">
    <property type="protein sequence ID" value="CAA9305256.1"/>
    <property type="molecule type" value="Genomic_DNA"/>
</dbReference>
<dbReference type="AlphaFoldDB" id="A0A6J4KGN5"/>
<gene>
    <name evidence="1" type="ORF">AVDCRST_MAG77-6029</name>
</gene>
<accession>A0A6J4KGN5</accession>
<dbReference type="GO" id="GO:0019748">
    <property type="term" value="P:secondary metabolic process"/>
    <property type="evidence" value="ECO:0007669"/>
    <property type="project" value="InterPro"/>
</dbReference>
<proteinExistence type="predicted"/>
<reference evidence="1" key="1">
    <citation type="submission" date="2020-02" db="EMBL/GenBank/DDBJ databases">
        <authorList>
            <person name="Meier V. D."/>
        </authorList>
    </citation>
    <scope>NUCLEOTIDE SEQUENCE</scope>
    <source>
        <strain evidence="1">AVDCRST_MAG77</strain>
    </source>
</reference>
<dbReference type="InterPro" id="IPR006748">
    <property type="entry name" value="NH2Glyco/OHUrea_AB-resist_kin"/>
</dbReference>
<evidence type="ECO:0008006" key="2">
    <source>
        <dbReference type="Google" id="ProtNLM"/>
    </source>
</evidence>
<dbReference type="GO" id="GO:0016773">
    <property type="term" value="F:phosphotransferase activity, alcohol group as acceptor"/>
    <property type="evidence" value="ECO:0007669"/>
    <property type="project" value="InterPro"/>
</dbReference>
<protein>
    <recommendedName>
        <fullName evidence="2">Streptomycin 6-kinase</fullName>
    </recommendedName>
</protein>
<dbReference type="Pfam" id="PF04655">
    <property type="entry name" value="APH_6_hur"/>
    <property type="match status" value="1"/>
</dbReference>
<dbReference type="SUPFAM" id="SSF56112">
    <property type="entry name" value="Protein kinase-like (PK-like)"/>
    <property type="match status" value="1"/>
</dbReference>